<evidence type="ECO:0000313" key="11">
    <source>
        <dbReference type="Proteomes" id="UP001500320"/>
    </source>
</evidence>
<accession>A0ABP6MWM9</accession>
<dbReference type="EMBL" id="BAAAUT010000012">
    <property type="protein sequence ID" value="GAA3128447.1"/>
    <property type="molecule type" value="Genomic_DNA"/>
</dbReference>
<feature type="transmembrane region" description="Helical" evidence="9">
    <location>
        <begin position="310"/>
        <end position="342"/>
    </location>
</feature>
<feature type="transmembrane region" description="Helical" evidence="9">
    <location>
        <begin position="75"/>
        <end position="96"/>
    </location>
</feature>
<feature type="compositionally biased region" description="Low complexity" evidence="8">
    <location>
        <begin position="418"/>
        <end position="435"/>
    </location>
</feature>
<feature type="compositionally biased region" description="Gly residues" evidence="8">
    <location>
        <begin position="363"/>
        <end position="376"/>
    </location>
</feature>
<proteinExistence type="inferred from homology"/>
<dbReference type="RefSeq" id="WP_344857912.1">
    <property type="nucleotide sequence ID" value="NZ_BAAAUT010000012.1"/>
</dbReference>
<comment type="caution">
    <text evidence="10">The sequence shown here is derived from an EMBL/GenBank/DDBJ whole genome shotgun (WGS) entry which is preliminary data.</text>
</comment>
<evidence type="ECO:0000256" key="7">
    <source>
        <dbReference type="ARBA" id="ARBA00023136"/>
    </source>
</evidence>
<comment type="subcellular location">
    <subcellularLocation>
        <location evidence="1">Cell membrane</location>
        <topology evidence="1">Multi-pass membrane protein</topology>
    </subcellularLocation>
</comment>
<feature type="transmembrane region" description="Helical" evidence="9">
    <location>
        <begin position="270"/>
        <end position="290"/>
    </location>
</feature>
<feature type="transmembrane region" description="Helical" evidence="9">
    <location>
        <begin position="162"/>
        <end position="181"/>
    </location>
</feature>
<evidence type="ECO:0000256" key="5">
    <source>
        <dbReference type="ARBA" id="ARBA00022692"/>
    </source>
</evidence>
<evidence type="ECO:0000256" key="1">
    <source>
        <dbReference type="ARBA" id="ARBA00004651"/>
    </source>
</evidence>
<feature type="transmembrane region" description="Helical" evidence="9">
    <location>
        <begin position="216"/>
        <end position="236"/>
    </location>
</feature>
<evidence type="ECO:0000313" key="10">
    <source>
        <dbReference type="EMBL" id="GAA3128447.1"/>
    </source>
</evidence>
<feature type="transmembrane region" description="Helical" evidence="9">
    <location>
        <begin position="16"/>
        <end position="37"/>
    </location>
</feature>
<feature type="compositionally biased region" description="Low complexity" evidence="8">
    <location>
        <begin position="399"/>
        <end position="411"/>
    </location>
</feature>
<feature type="transmembrane region" description="Helical" evidence="9">
    <location>
        <begin position="43"/>
        <end position="63"/>
    </location>
</feature>
<evidence type="ECO:0000256" key="3">
    <source>
        <dbReference type="ARBA" id="ARBA00022448"/>
    </source>
</evidence>
<dbReference type="PANTHER" id="PTHR21716">
    <property type="entry name" value="TRANSMEMBRANE PROTEIN"/>
    <property type="match status" value="1"/>
</dbReference>
<feature type="transmembrane region" description="Helical" evidence="9">
    <location>
        <begin position="242"/>
        <end position="263"/>
    </location>
</feature>
<comment type="similarity">
    <text evidence="2">Belongs to the autoinducer-2 exporter (AI-2E) (TC 2.A.86) family.</text>
</comment>
<gene>
    <name evidence="10" type="ORF">GCM10010466_18980</name>
</gene>
<evidence type="ECO:0000256" key="8">
    <source>
        <dbReference type="SAM" id="MobiDB-lite"/>
    </source>
</evidence>
<keyword evidence="11" id="KW-1185">Reference proteome</keyword>
<evidence type="ECO:0000256" key="4">
    <source>
        <dbReference type="ARBA" id="ARBA00022475"/>
    </source>
</evidence>
<sequence length="435" mass="45019">MISDRERLTQLVPRTLLRLAAWSLCLIVIGWAVFYAASFVATLHIVMLPVAIALLLTALLFPVTRRLRNIGLRPIYATWVTMLIALAVLGGTGWIIGARANEEFPRLVTQVQETAKEIQGWLQTGPLHLQPTQIDEWIDQLARQLTEQQEQITSTVLTGATVALEVLASIVLLLFVTFFLLKDGDRIWAWFLKAFGGAAPRVDRAGRAAWVTLSHYVQGTVAVAAVHGVIMGIVLAGMGVPLWAPLAVLIFLASFVPIVGIFFAGAVATLVTLGAQGPIYALVFLGILLVEQQLENHVLQPLIVGRALHFHPLAIILVLSVGGIIAGIAGAVVAVPIAAIVYRALPELMRESPAALPPPPGPAGGGPDAPPGGGALPGPDPAGPPREAAPEPPPGTGAAGTAPAAGEEPASGAGGAALPGPGAALRAEGAGPAGG</sequence>
<keyword evidence="5 9" id="KW-0812">Transmembrane</keyword>
<evidence type="ECO:0000256" key="2">
    <source>
        <dbReference type="ARBA" id="ARBA00009773"/>
    </source>
</evidence>
<reference evidence="11" key="1">
    <citation type="journal article" date="2019" name="Int. J. Syst. Evol. Microbiol.">
        <title>The Global Catalogue of Microorganisms (GCM) 10K type strain sequencing project: providing services to taxonomists for standard genome sequencing and annotation.</title>
        <authorList>
            <consortium name="The Broad Institute Genomics Platform"/>
            <consortium name="The Broad Institute Genome Sequencing Center for Infectious Disease"/>
            <person name="Wu L."/>
            <person name="Ma J."/>
        </authorList>
    </citation>
    <scope>NUCLEOTIDE SEQUENCE [LARGE SCALE GENOMIC DNA]</scope>
    <source>
        <strain evidence="11">JCM 9373</strain>
    </source>
</reference>
<organism evidence="10 11">
    <name type="scientific">Planomonospora alba</name>
    <dbReference type="NCBI Taxonomy" id="161354"/>
    <lineage>
        <taxon>Bacteria</taxon>
        <taxon>Bacillati</taxon>
        <taxon>Actinomycetota</taxon>
        <taxon>Actinomycetes</taxon>
        <taxon>Streptosporangiales</taxon>
        <taxon>Streptosporangiaceae</taxon>
        <taxon>Planomonospora</taxon>
    </lineage>
</organism>
<feature type="region of interest" description="Disordered" evidence="8">
    <location>
        <begin position="353"/>
        <end position="435"/>
    </location>
</feature>
<dbReference type="PANTHER" id="PTHR21716:SF53">
    <property type="entry name" value="PERMEASE PERM-RELATED"/>
    <property type="match status" value="1"/>
</dbReference>
<evidence type="ECO:0000256" key="6">
    <source>
        <dbReference type="ARBA" id="ARBA00022989"/>
    </source>
</evidence>
<keyword evidence="6 9" id="KW-1133">Transmembrane helix</keyword>
<keyword evidence="7 9" id="KW-0472">Membrane</keyword>
<name>A0ABP6MWM9_9ACTN</name>
<evidence type="ECO:0000256" key="9">
    <source>
        <dbReference type="SAM" id="Phobius"/>
    </source>
</evidence>
<keyword evidence="3" id="KW-0813">Transport</keyword>
<dbReference type="Proteomes" id="UP001500320">
    <property type="component" value="Unassembled WGS sequence"/>
</dbReference>
<protein>
    <submittedName>
        <fullName evidence="10">AI-2E family transporter</fullName>
    </submittedName>
</protein>
<keyword evidence="4" id="KW-1003">Cell membrane</keyword>
<dbReference type="Pfam" id="PF01594">
    <property type="entry name" value="AI-2E_transport"/>
    <property type="match status" value="1"/>
</dbReference>
<dbReference type="InterPro" id="IPR002549">
    <property type="entry name" value="AI-2E-like"/>
</dbReference>